<reference evidence="17" key="1">
    <citation type="submission" date="2022-08" db="EMBL/GenBank/DDBJ databases">
        <authorList>
            <person name="Somphong A."/>
            <person name="Phongsopitanun W."/>
        </authorList>
    </citation>
    <scope>NUCLEOTIDE SEQUENCE</scope>
    <source>
        <strain evidence="17">LP05-1</strain>
    </source>
</reference>
<dbReference type="InterPro" id="IPR012292">
    <property type="entry name" value="Globin/Proto"/>
</dbReference>
<dbReference type="EMBL" id="JANUGQ010000002">
    <property type="protein sequence ID" value="MCS0634938.1"/>
    <property type="molecule type" value="Genomic_DNA"/>
</dbReference>
<keyword evidence="10" id="KW-0411">Iron-sulfur</keyword>
<dbReference type="InterPro" id="IPR001433">
    <property type="entry name" value="OxRdtase_FAD/NAD-bd"/>
</dbReference>
<dbReference type="Proteomes" id="UP001431313">
    <property type="component" value="Unassembled WGS sequence"/>
</dbReference>
<sequence length="408" mass="43960">MLTPRSAEVVRATLPVVGAALEKIAEVFYRRMFEAHPALLRDLFNRGNQARGDQRQALAGSIVVFATALTDRTGRPGGTARDPGAVLSRIAHKHVSLGVAPAQYAIVHEHLFAAIGEVLGEAVTDEVAAAWDEVYWHLARTLIALESGLYAERGVLAGDTWRPWTVTAREEHTPEVVTFRLRPADGRPAPGARAGQYVSVRVLLPDGARQIRQYSLISTPGEPEFAIAVKRVDDGRSPAGEVSHHLHDRLRTGDRLDLSAPCGDVVLDGRAGGRETPLLFASAGIGCTPMLSMLGELARDGHRAPVTVLHADRSPAADALGGVLRERVSGLPGATLRTWYEQPDPEDPGPRSGRMDLAGLDLPEGLRAYLCGPLPFMRDVRAQLLARGVPSGAVHYEVFGPDMWLALD</sequence>
<name>A0ABT2CC01_9ACTN</name>
<protein>
    <recommendedName>
        <fullName evidence="3">nitric oxide dioxygenase</fullName>
        <ecNumber evidence="3">1.14.12.17</ecNumber>
    </recommendedName>
</protein>
<dbReference type="Gene3D" id="1.10.490.10">
    <property type="entry name" value="Globins"/>
    <property type="match status" value="1"/>
</dbReference>
<evidence type="ECO:0000256" key="3">
    <source>
        <dbReference type="ARBA" id="ARBA00012229"/>
    </source>
</evidence>
<evidence type="ECO:0000256" key="8">
    <source>
        <dbReference type="ARBA" id="ARBA00022857"/>
    </source>
</evidence>
<evidence type="ECO:0000256" key="6">
    <source>
        <dbReference type="ARBA" id="ARBA00022714"/>
    </source>
</evidence>
<evidence type="ECO:0000259" key="15">
    <source>
        <dbReference type="PROSITE" id="PS01033"/>
    </source>
</evidence>
<dbReference type="InterPro" id="IPR008333">
    <property type="entry name" value="Cbr1-like_FAD-bd_dom"/>
</dbReference>
<dbReference type="PROSITE" id="PS51384">
    <property type="entry name" value="FAD_FR"/>
    <property type="match status" value="1"/>
</dbReference>
<comment type="similarity">
    <text evidence="14">Belongs to the globin family.</text>
</comment>
<evidence type="ECO:0000256" key="5">
    <source>
        <dbReference type="ARBA" id="ARBA00022621"/>
    </source>
</evidence>
<dbReference type="RefSeq" id="WP_258785670.1">
    <property type="nucleotide sequence ID" value="NZ_JANUGQ010000002.1"/>
</dbReference>
<dbReference type="InterPro" id="IPR039261">
    <property type="entry name" value="FNR_nucleotide-bd"/>
</dbReference>
<dbReference type="Pfam" id="PF00042">
    <property type="entry name" value="Globin"/>
    <property type="match status" value="1"/>
</dbReference>
<comment type="similarity">
    <text evidence="2">In the C-terminal section; belongs to the flavoprotein pyridine nucleotide cytochrome reductase family.</text>
</comment>
<dbReference type="CDD" id="cd14782">
    <property type="entry name" value="FHb-globin_2"/>
    <property type="match status" value="1"/>
</dbReference>
<dbReference type="PROSITE" id="PS01033">
    <property type="entry name" value="GLOBIN"/>
    <property type="match status" value="1"/>
</dbReference>
<feature type="domain" description="FAD-binding FR-type" evidence="16">
    <location>
        <begin position="159"/>
        <end position="268"/>
    </location>
</feature>
<dbReference type="EC" id="1.14.12.17" evidence="3"/>
<dbReference type="PANTHER" id="PTHR43396:SF3">
    <property type="entry name" value="FLAVOHEMOPROTEIN"/>
    <property type="match status" value="1"/>
</dbReference>
<comment type="catalytic activity">
    <reaction evidence="13">
        <text>2 nitric oxide + NADPH + 2 O2 = 2 nitrate + NADP(+) + H(+)</text>
        <dbReference type="Rhea" id="RHEA:19465"/>
        <dbReference type="ChEBI" id="CHEBI:15378"/>
        <dbReference type="ChEBI" id="CHEBI:15379"/>
        <dbReference type="ChEBI" id="CHEBI:16480"/>
        <dbReference type="ChEBI" id="CHEBI:17632"/>
        <dbReference type="ChEBI" id="CHEBI:57783"/>
        <dbReference type="ChEBI" id="CHEBI:58349"/>
        <dbReference type="EC" id="1.14.12.17"/>
    </reaction>
</comment>
<proteinExistence type="inferred from homology"/>
<evidence type="ECO:0000256" key="12">
    <source>
        <dbReference type="ARBA" id="ARBA00048649"/>
    </source>
</evidence>
<evidence type="ECO:0000259" key="16">
    <source>
        <dbReference type="PROSITE" id="PS51384"/>
    </source>
</evidence>
<comment type="catalytic activity">
    <reaction evidence="12">
        <text>2 nitric oxide + NADH + 2 O2 = 2 nitrate + NAD(+) + H(+)</text>
        <dbReference type="Rhea" id="RHEA:19469"/>
        <dbReference type="ChEBI" id="CHEBI:15378"/>
        <dbReference type="ChEBI" id="CHEBI:15379"/>
        <dbReference type="ChEBI" id="CHEBI:16480"/>
        <dbReference type="ChEBI" id="CHEBI:17632"/>
        <dbReference type="ChEBI" id="CHEBI:57540"/>
        <dbReference type="ChEBI" id="CHEBI:57945"/>
        <dbReference type="EC" id="1.14.12.17"/>
    </reaction>
</comment>
<dbReference type="Pfam" id="PF00175">
    <property type="entry name" value="NAD_binding_1"/>
    <property type="match status" value="1"/>
</dbReference>
<evidence type="ECO:0000256" key="10">
    <source>
        <dbReference type="ARBA" id="ARBA00023014"/>
    </source>
</evidence>
<keyword evidence="18" id="KW-1185">Reference proteome</keyword>
<dbReference type="SUPFAM" id="SSF46458">
    <property type="entry name" value="Globin-like"/>
    <property type="match status" value="1"/>
</dbReference>
<evidence type="ECO:0000256" key="7">
    <source>
        <dbReference type="ARBA" id="ARBA00022723"/>
    </source>
</evidence>
<evidence type="ECO:0000256" key="9">
    <source>
        <dbReference type="ARBA" id="ARBA00023004"/>
    </source>
</evidence>
<evidence type="ECO:0000313" key="18">
    <source>
        <dbReference type="Proteomes" id="UP001431313"/>
    </source>
</evidence>
<comment type="cofactor">
    <cofactor evidence="1">
        <name>heme b</name>
        <dbReference type="ChEBI" id="CHEBI:60344"/>
    </cofactor>
</comment>
<comment type="caution">
    <text evidence="17">The sequence shown here is derived from an EMBL/GenBank/DDBJ whole genome shotgun (WGS) entry which is preliminary data.</text>
</comment>
<evidence type="ECO:0000256" key="14">
    <source>
        <dbReference type="RuleBase" id="RU000356"/>
    </source>
</evidence>
<evidence type="ECO:0000256" key="11">
    <source>
        <dbReference type="ARBA" id="ARBA00023027"/>
    </source>
</evidence>
<keyword evidence="9" id="KW-0408">Iron</keyword>
<keyword evidence="5 14" id="KW-0561">Oxygen transport</keyword>
<dbReference type="Gene3D" id="3.40.50.80">
    <property type="entry name" value="Nucleotide-binding domain of ferredoxin-NADP reductase (FNR) module"/>
    <property type="match status" value="1"/>
</dbReference>
<dbReference type="CDD" id="cd06184">
    <property type="entry name" value="flavohem_like_fad_nad_binding"/>
    <property type="match status" value="1"/>
</dbReference>
<gene>
    <name evidence="17" type="ORF">NX801_04530</name>
</gene>
<keyword evidence="11" id="KW-0520">NAD</keyword>
<keyword evidence="6" id="KW-0001">2Fe-2S</keyword>
<evidence type="ECO:0000256" key="1">
    <source>
        <dbReference type="ARBA" id="ARBA00001970"/>
    </source>
</evidence>
<evidence type="ECO:0000256" key="2">
    <source>
        <dbReference type="ARBA" id="ARBA00006401"/>
    </source>
</evidence>
<evidence type="ECO:0000313" key="17">
    <source>
        <dbReference type="EMBL" id="MCS0634938.1"/>
    </source>
</evidence>
<feature type="domain" description="Globin" evidence="15">
    <location>
        <begin position="1"/>
        <end position="147"/>
    </location>
</feature>
<dbReference type="PANTHER" id="PTHR43396">
    <property type="entry name" value="FLAVOHEMOPROTEIN"/>
    <property type="match status" value="1"/>
</dbReference>
<dbReference type="InterPro" id="IPR017927">
    <property type="entry name" value="FAD-bd_FR_type"/>
</dbReference>
<keyword evidence="14" id="KW-0813">Transport</keyword>
<keyword evidence="4 14" id="KW-0349">Heme</keyword>
<keyword evidence="8" id="KW-0521">NADP</keyword>
<evidence type="ECO:0000256" key="4">
    <source>
        <dbReference type="ARBA" id="ARBA00022617"/>
    </source>
</evidence>
<dbReference type="InterPro" id="IPR009050">
    <property type="entry name" value="Globin-like_sf"/>
</dbReference>
<dbReference type="Pfam" id="PF00970">
    <property type="entry name" value="FAD_binding_6"/>
    <property type="match status" value="1"/>
</dbReference>
<keyword evidence="7" id="KW-0479">Metal-binding</keyword>
<organism evidence="17 18">
    <name type="scientific">Streptomyces pyxinae</name>
    <dbReference type="NCBI Taxonomy" id="2970734"/>
    <lineage>
        <taxon>Bacteria</taxon>
        <taxon>Bacillati</taxon>
        <taxon>Actinomycetota</taxon>
        <taxon>Actinomycetes</taxon>
        <taxon>Kitasatosporales</taxon>
        <taxon>Streptomycetaceae</taxon>
        <taxon>Streptomyces</taxon>
    </lineage>
</organism>
<dbReference type="InterPro" id="IPR017938">
    <property type="entry name" value="Riboflavin_synthase-like_b-brl"/>
</dbReference>
<accession>A0ABT2CC01</accession>
<dbReference type="SUPFAM" id="SSF52343">
    <property type="entry name" value="Ferredoxin reductase-like, C-terminal NADP-linked domain"/>
    <property type="match status" value="1"/>
</dbReference>
<evidence type="ECO:0000256" key="13">
    <source>
        <dbReference type="ARBA" id="ARBA00049433"/>
    </source>
</evidence>
<dbReference type="Gene3D" id="2.40.30.10">
    <property type="entry name" value="Translation factors"/>
    <property type="match status" value="1"/>
</dbReference>
<dbReference type="SUPFAM" id="SSF63380">
    <property type="entry name" value="Riboflavin synthase domain-like"/>
    <property type="match status" value="1"/>
</dbReference>
<dbReference type="InterPro" id="IPR000971">
    <property type="entry name" value="Globin"/>
</dbReference>